<keyword evidence="3" id="KW-1185">Reference proteome</keyword>
<protein>
    <submittedName>
        <fullName evidence="2">Polysaccharide pyruvyl transferase family protein</fullName>
    </submittedName>
</protein>
<evidence type="ECO:0000259" key="1">
    <source>
        <dbReference type="Pfam" id="PF04230"/>
    </source>
</evidence>
<keyword evidence="2" id="KW-0808">Transferase</keyword>
<accession>A0ABX2LC89</accession>
<dbReference type="Proteomes" id="UP001016761">
    <property type="component" value="Unassembled WGS sequence"/>
</dbReference>
<dbReference type="InterPro" id="IPR007345">
    <property type="entry name" value="Polysacch_pyruvyl_Trfase"/>
</dbReference>
<dbReference type="PANTHER" id="PTHR36836:SF1">
    <property type="entry name" value="COLANIC ACID BIOSYNTHESIS PROTEIN WCAK"/>
    <property type="match status" value="1"/>
</dbReference>
<evidence type="ECO:0000313" key="2">
    <source>
        <dbReference type="EMBL" id="NUC72769.1"/>
    </source>
</evidence>
<feature type="domain" description="Polysaccharide pyruvyl transferase" evidence="1">
    <location>
        <begin position="43"/>
        <end position="291"/>
    </location>
</feature>
<dbReference type="PANTHER" id="PTHR36836">
    <property type="entry name" value="COLANIC ACID BIOSYNTHESIS PROTEIN WCAK"/>
    <property type="match status" value="1"/>
</dbReference>
<sequence length="342" mass="39025">MYSPESIFHGLKNPSLIPREIRHQIKKKTPHDFGIQGSYYTGNIGDRALAEQFKNQIQKDGHSARIFGRNTRDSNTPHRVLGGGGVLHDWYGTEHLKRRLAYVNGGEKGFIIGVGVPGFQSSEARDLVSRILPELDLITVRDEWSKRNIKSVCDVDVSVTACPVFLYEDPDMKTAGQTGVNFRPYFGQEDKQDSVLLDYFGYEDIREAKTTYIDNAQKICEQIPNPIFIPFHSTDEEFARKYLDVPILDYDFSVETTLKRVSRMERMVATRYHSLIFAAICGKPVLPIAYEPKVKAVAERLEVPSYKPHKEIPLQFSQVSNVDKLKSLSKSNFNKLYLNMQK</sequence>
<comment type="caution">
    <text evidence="2">The sequence shown here is derived from an EMBL/GenBank/DDBJ whole genome shotgun (WGS) entry which is preliminary data.</text>
</comment>
<dbReference type="GO" id="GO:0016740">
    <property type="term" value="F:transferase activity"/>
    <property type="evidence" value="ECO:0007669"/>
    <property type="project" value="UniProtKB-KW"/>
</dbReference>
<organism evidence="2 3">
    <name type="scientific">Haloterrigena gelatinilytica</name>
    <dbReference type="NCBI Taxonomy" id="2741724"/>
    <lineage>
        <taxon>Archaea</taxon>
        <taxon>Methanobacteriati</taxon>
        <taxon>Methanobacteriota</taxon>
        <taxon>Stenosarchaea group</taxon>
        <taxon>Halobacteria</taxon>
        <taxon>Halobacteriales</taxon>
        <taxon>Natrialbaceae</taxon>
        <taxon>Haloterrigena</taxon>
    </lineage>
</organism>
<proteinExistence type="predicted"/>
<gene>
    <name evidence="2" type="ORF">HTZ84_10680</name>
</gene>
<dbReference type="RefSeq" id="WP_174680661.1">
    <property type="nucleotide sequence ID" value="NZ_JABUQZ010000001.1"/>
</dbReference>
<reference evidence="2 3" key="1">
    <citation type="submission" date="2020-06" db="EMBL/GenBank/DDBJ databases">
        <title>Haloterrigena sp. nov., an extremely halophilic archaeon isolated from a saline sediment.</title>
        <authorList>
            <person name="Liu B.-B."/>
        </authorList>
    </citation>
    <scope>NUCLEOTIDE SEQUENCE [LARGE SCALE GENOMIC DNA]</scope>
    <source>
        <strain evidence="2 3">SYSU A558-1</strain>
    </source>
</reference>
<dbReference type="Pfam" id="PF04230">
    <property type="entry name" value="PS_pyruv_trans"/>
    <property type="match status" value="1"/>
</dbReference>
<dbReference type="EMBL" id="JABUQZ010000001">
    <property type="protein sequence ID" value="NUC72769.1"/>
    <property type="molecule type" value="Genomic_DNA"/>
</dbReference>
<evidence type="ECO:0000313" key="3">
    <source>
        <dbReference type="Proteomes" id="UP001016761"/>
    </source>
</evidence>
<name>A0ABX2LC89_9EURY</name>